<gene>
    <name evidence="1" type="ORF">B296_00035326</name>
</gene>
<evidence type="ECO:0000313" key="1">
    <source>
        <dbReference type="EMBL" id="RRT71642.1"/>
    </source>
</evidence>
<sequence>MDATFDPDLIHAIFKMVWSRRAERSEEIDVVDIEVCLYVGAGTAKKSRLTTGTVNPLVYTRDDCFEKIFAF</sequence>
<reference evidence="1 2" key="1">
    <citation type="journal article" date="2014" name="Agronomy (Basel)">
        <title>A Draft Genome Sequence for Ensete ventricosum, the Drought-Tolerant Tree Against Hunger.</title>
        <authorList>
            <person name="Harrison J."/>
            <person name="Moore K.A."/>
            <person name="Paszkiewicz K."/>
            <person name="Jones T."/>
            <person name="Grant M."/>
            <person name="Ambacheew D."/>
            <person name="Muzemil S."/>
            <person name="Studholme D.J."/>
        </authorList>
    </citation>
    <scope>NUCLEOTIDE SEQUENCE [LARGE SCALE GENOMIC DNA]</scope>
</reference>
<name>A0A427A5W9_ENSVE</name>
<dbReference type="EMBL" id="AMZH03003647">
    <property type="protein sequence ID" value="RRT71642.1"/>
    <property type="molecule type" value="Genomic_DNA"/>
</dbReference>
<proteinExistence type="predicted"/>
<dbReference type="AlphaFoldDB" id="A0A427A5W9"/>
<accession>A0A427A5W9</accession>
<evidence type="ECO:0000313" key="2">
    <source>
        <dbReference type="Proteomes" id="UP000287651"/>
    </source>
</evidence>
<organism evidence="1 2">
    <name type="scientific">Ensete ventricosum</name>
    <name type="common">Abyssinian banana</name>
    <name type="synonym">Musa ensete</name>
    <dbReference type="NCBI Taxonomy" id="4639"/>
    <lineage>
        <taxon>Eukaryota</taxon>
        <taxon>Viridiplantae</taxon>
        <taxon>Streptophyta</taxon>
        <taxon>Embryophyta</taxon>
        <taxon>Tracheophyta</taxon>
        <taxon>Spermatophyta</taxon>
        <taxon>Magnoliopsida</taxon>
        <taxon>Liliopsida</taxon>
        <taxon>Zingiberales</taxon>
        <taxon>Musaceae</taxon>
        <taxon>Ensete</taxon>
    </lineage>
</organism>
<comment type="caution">
    <text evidence="1">The sequence shown here is derived from an EMBL/GenBank/DDBJ whole genome shotgun (WGS) entry which is preliminary data.</text>
</comment>
<dbReference type="Proteomes" id="UP000287651">
    <property type="component" value="Unassembled WGS sequence"/>
</dbReference>
<protein>
    <submittedName>
        <fullName evidence="1">Uncharacterized protein</fullName>
    </submittedName>
</protein>